<dbReference type="Gene3D" id="3.40.1110.10">
    <property type="entry name" value="Calcium-transporting ATPase, cytoplasmic domain N"/>
    <property type="match status" value="1"/>
</dbReference>
<evidence type="ECO:0000313" key="12">
    <source>
        <dbReference type="EMBL" id="TCC63376.1"/>
    </source>
</evidence>
<dbReference type="SFLD" id="SFLDG00002">
    <property type="entry name" value="C1.7:_P-type_atpase_like"/>
    <property type="match status" value="1"/>
</dbReference>
<dbReference type="PRINTS" id="PR00119">
    <property type="entry name" value="CATATPASE"/>
</dbReference>
<dbReference type="Gene3D" id="1.20.1110.10">
    <property type="entry name" value="Calcium-transporting ATPase, transmembrane domain"/>
    <property type="match status" value="1"/>
</dbReference>
<dbReference type="SFLD" id="SFLDS00003">
    <property type="entry name" value="Haloacid_Dehalogenase"/>
    <property type="match status" value="1"/>
</dbReference>
<dbReference type="SFLD" id="SFLDF00027">
    <property type="entry name" value="p-type_atpase"/>
    <property type="match status" value="1"/>
</dbReference>
<dbReference type="PANTHER" id="PTHR43294">
    <property type="entry name" value="SODIUM/POTASSIUM-TRANSPORTING ATPASE SUBUNIT ALPHA"/>
    <property type="match status" value="1"/>
</dbReference>
<dbReference type="PROSITE" id="PS00154">
    <property type="entry name" value="ATPASE_E1_E2"/>
    <property type="match status" value="1"/>
</dbReference>
<dbReference type="SUPFAM" id="SSF81665">
    <property type="entry name" value="Calcium ATPase, transmembrane domain M"/>
    <property type="match status" value="1"/>
</dbReference>
<feature type="transmembrane region" description="Helical" evidence="10">
    <location>
        <begin position="842"/>
        <end position="859"/>
    </location>
</feature>
<comment type="subcellular location">
    <subcellularLocation>
        <location evidence="1">Cell membrane</location>
        <topology evidence="1">Multi-pass membrane protein</topology>
    </subcellularLocation>
</comment>
<feature type="transmembrane region" description="Helical" evidence="10">
    <location>
        <begin position="285"/>
        <end position="311"/>
    </location>
</feature>
<dbReference type="PRINTS" id="PR00120">
    <property type="entry name" value="HATPASE"/>
</dbReference>
<evidence type="ECO:0000256" key="8">
    <source>
        <dbReference type="ARBA" id="ARBA00023136"/>
    </source>
</evidence>
<dbReference type="AlphaFoldDB" id="A0A4R0KVT8"/>
<dbReference type="GO" id="GO:1902600">
    <property type="term" value="P:proton transmembrane transport"/>
    <property type="evidence" value="ECO:0007669"/>
    <property type="project" value="TreeGrafter"/>
</dbReference>
<feature type="transmembrane region" description="Helical" evidence="10">
    <location>
        <begin position="736"/>
        <end position="757"/>
    </location>
</feature>
<dbReference type="Gene3D" id="2.70.150.10">
    <property type="entry name" value="Calcium-transporting ATPase, cytoplasmic transduction domain A"/>
    <property type="match status" value="1"/>
</dbReference>
<dbReference type="InterPro" id="IPR059000">
    <property type="entry name" value="ATPase_P-type_domA"/>
</dbReference>
<evidence type="ECO:0000259" key="11">
    <source>
        <dbReference type="SMART" id="SM00831"/>
    </source>
</evidence>
<dbReference type="Pfam" id="PF00122">
    <property type="entry name" value="E1-E2_ATPase"/>
    <property type="match status" value="1"/>
</dbReference>
<dbReference type="NCBIfam" id="TIGR01494">
    <property type="entry name" value="ATPase_P-type"/>
    <property type="match status" value="2"/>
</dbReference>
<name>A0A4R0KVT8_9ACTN</name>
<dbReference type="InterPro" id="IPR023299">
    <property type="entry name" value="ATPase_P-typ_cyto_dom_N"/>
</dbReference>
<comment type="similarity">
    <text evidence="2">Belongs to the cation transport ATPase (P-type) (TC 3.A.3) family. Type IIA subfamily.</text>
</comment>
<dbReference type="GO" id="GO:0005524">
    <property type="term" value="F:ATP binding"/>
    <property type="evidence" value="ECO:0007669"/>
    <property type="project" value="UniProtKB-KW"/>
</dbReference>
<keyword evidence="7 10" id="KW-1133">Transmembrane helix</keyword>
<feature type="transmembrane region" description="Helical" evidence="10">
    <location>
        <begin position="778"/>
        <end position="799"/>
    </location>
</feature>
<dbReference type="InterPro" id="IPR023214">
    <property type="entry name" value="HAD_sf"/>
</dbReference>
<dbReference type="SMART" id="SM00831">
    <property type="entry name" value="Cation_ATPase_N"/>
    <property type="match status" value="1"/>
</dbReference>
<dbReference type="Gene3D" id="3.40.50.1000">
    <property type="entry name" value="HAD superfamily/HAD-like"/>
    <property type="match status" value="1"/>
</dbReference>
<dbReference type="Pfam" id="PF00690">
    <property type="entry name" value="Cation_ATPase_N"/>
    <property type="match status" value="1"/>
</dbReference>
<dbReference type="InterPro" id="IPR023298">
    <property type="entry name" value="ATPase_P-typ_TM_dom_sf"/>
</dbReference>
<dbReference type="InterPro" id="IPR004014">
    <property type="entry name" value="ATPase_P-typ_cation-transptr_N"/>
</dbReference>
<evidence type="ECO:0000256" key="2">
    <source>
        <dbReference type="ARBA" id="ARBA00005675"/>
    </source>
</evidence>
<organism evidence="12 13">
    <name type="scientific">Kribbella pittospori</name>
    <dbReference type="NCBI Taxonomy" id="722689"/>
    <lineage>
        <taxon>Bacteria</taxon>
        <taxon>Bacillati</taxon>
        <taxon>Actinomycetota</taxon>
        <taxon>Actinomycetes</taxon>
        <taxon>Propionibacteriales</taxon>
        <taxon>Kribbellaceae</taxon>
        <taxon>Kribbella</taxon>
    </lineage>
</organism>
<evidence type="ECO:0000256" key="7">
    <source>
        <dbReference type="ARBA" id="ARBA00022989"/>
    </source>
</evidence>
<dbReference type="InterPro" id="IPR044492">
    <property type="entry name" value="P_typ_ATPase_HD_dom"/>
</dbReference>
<dbReference type="GO" id="GO:0016887">
    <property type="term" value="F:ATP hydrolysis activity"/>
    <property type="evidence" value="ECO:0007669"/>
    <property type="project" value="InterPro"/>
</dbReference>
<dbReference type="EMBL" id="SJKB01000003">
    <property type="protein sequence ID" value="TCC63376.1"/>
    <property type="molecule type" value="Genomic_DNA"/>
</dbReference>
<dbReference type="InterPro" id="IPR008250">
    <property type="entry name" value="ATPase_P-typ_transduc_dom_A_sf"/>
</dbReference>
<evidence type="ECO:0000256" key="4">
    <source>
        <dbReference type="ARBA" id="ARBA00022741"/>
    </source>
</evidence>
<sequence length="935" mass="97765">MSETGMAASSVTGVERPPYTLAAEDVVAAAGSDADAGLSGPEATSRLSSYGPNEIAAEKPPSAWAVAAQQLRDPMNLMLVAVVVVSLLIGELSTGIIVALLILLNIGLGTRQELTARASVDALSNLQIPQARVVRDGEVEMIAATQVVPGDIVQVEAGDIVPADGRIVRSATLEAQEAALTGESAPIAKGAGELDSTDVGLGDQTNMLFQSTSVTRGTGTIVITATGMKTQMGRIATMLTSVTRTRSPLQRELDSLTKVLGLVAWGSVAVIVVVGLIRGTPAKDLLLLGIAMAISAIPTGMPAFVSGLLSLGARQLADAKAVVKNLTDVETLGATSAINTDKTGTLTLNQMMVSTLYANGTWFTVDGEGYRKSGAIRSVAGTPVPDFTRLGLGLALDSDAVVGDDGSVIGDPTEAALVVLAAKLGIDAEETRRAYPRLSEVPFDSEYKFMATFHRATLDGVENVIELVKGAPDVVLARCTQAGGPLSGSQVPIAELKDGIAEANERMGRKGLRILAFAARLVADHELTAMTDDPMSLTKELSFVGLAGIIDPLRTEAKSAVRTALTAGIDVRMITGDHAVTAQAIGEDLGLGPGAISGTELVALTDEQLKQHMPELHVFGRVTPEDKLRLARVMQEQGLIVAMTGDAVNDAAALKQADIGVAMGSGSEVTKQAARMVLTDDNFGTLVHAVEIGRRVYDKVVSYVRYQMTQLLSLVFLFLAATVFDINDGVAMTPSMVLYLLFFATAVGVVIIAVDPGDPDVMHRPPRDAGVPITNRSAVIMWICYALVLFVAALLPLVAGPDDPSTSQGTVSMTMTFVVMGLGTTFNAVVNRRDPTSGLTPPILKAALIGLIPIVLLFLATQLPTLQSGLLTVSLSPRQWLTCIGLAALLPIVVEVGKVVRRRGQQQRTALRPDHAVAPARAWSAPATAEAGDSR</sequence>
<proteinExistence type="inferred from homology"/>
<dbReference type="Pfam" id="PF13246">
    <property type="entry name" value="Cation_ATPase"/>
    <property type="match status" value="1"/>
</dbReference>
<reference evidence="12 13" key="1">
    <citation type="submission" date="2019-02" db="EMBL/GenBank/DDBJ databases">
        <title>Kribbella capetownensis sp. nov. and Kribbella speibonae sp. nov., isolated from soil.</title>
        <authorList>
            <person name="Curtis S.M."/>
            <person name="Norton I."/>
            <person name="Everest G.J."/>
            <person name="Meyers P.R."/>
        </authorList>
    </citation>
    <scope>NUCLEOTIDE SEQUENCE [LARGE SCALE GENOMIC DNA]</scope>
    <source>
        <strain evidence="12 13">NRRL B-24813</strain>
    </source>
</reference>
<accession>A0A4R0KVT8</accession>
<keyword evidence="8 10" id="KW-0472">Membrane</keyword>
<evidence type="ECO:0000256" key="10">
    <source>
        <dbReference type="SAM" id="Phobius"/>
    </source>
</evidence>
<keyword evidence="13" id="KW-1185">Reference proteome</keyword>
<feature type="transmembrane region" description="Helical" evidence="10">
    <location>
        <begin position="703"/>
        <end position="724"/>
    </location>
</feature>
<keyword evidence="5" id="KW-0067">ATP-binding</keyword>
<feature type="transmembrane region" description="Helical" evidence="10">
    <location>
        <begin position="259"/>
        <end position="279"/>
    </location>
</feature>
<dbReference type="SUPFAM" id="SSF56784">
    <property type="entry name" value="HAD-like"/>
    <property type="match status" value="1"/>
</dbReference>
<feature type="domain" description="Cation-transporting P-type ATPase N-terminal" evidence="11">
    <location>
        <begin position="17"/>
        <end position="91"/>
    </location>
</feature>
<dbReference type="GO" id="GO:1990573">
    <property type="term" value="P:potassium ion import across plasma membrane"/>
    <property type="evidence" value="ECO:0007669"/>
    <property type="project" value="TreeGrafter"/>
</dbReference>
<dbReference type="RefSeq" id="WP_131354340.1">
    <property type="nucleotide sequence ID" value="NZ_SJKB01000003.1"/>
</dbReference>
<evidence type="ECO:0000256" key="6">
    <source>
        <dbReference type="ARBA" id="ARBA00022967"/>
    </source>
</evidence>
<dbReference type="Pfam" id="PF08282">
    <property type="entry name" value="Hydrolase_3"/>
    <property type="match status" value="1"/>
</dbReference>
<dbReference type="GO" id="GO:0005391">
    <property type="term" value="F:P-type sodium:potassium-exchanging transporter activity"/>
    <property type="evidence" value="ECO:0007669"/>
    <property type="project" value="TreeGrafter"/>
</dbReference>
<dbReference type="SUPFAM" id="SSF81653">
    <property type="entry name" value="Calcium ATPase, transduction domain A"/>
    <property type="match status" value="1"/>
</dbReference>
<evidence type="ECO:0000313" key="13">
    <source>
        <dbReference type="Proteomes" id="UP000291144"/>
    </source>
</evidence>
<dbReference type="GO" id="GO:0006883">
    <property type="term" value="P:intracellular sodium ion homeostasis"/>
    <property type="evidence" value="ECO:0007669"/>
    <property type="project" value="TreeGrafter"/>
</dbReference>
<comment type="caution">
    <text evidence="12">The sequence shown here is derived from an EMBL/GenBank/DDBJ whole genome shotgun (WGS) entry which is preliminary data.</text>
</comment>
<dbReference type="Pfam" id="PF00689">
    <property type="entry name" value="Cation_ATPase_C"/>
    <property type="match status" value="1"/>
</dbReference>
<evidence type="ECO:0000256" key="1">
    <source>
        <dbReference type="ARBA" id="ARBA00004651"/>
    </source>
</evidence>
<keyword evidence="4" id="KW-0547">Nucleotide-binding</keyword>
<evidence type="ECO:0000256" key="9">
    <source>
        <dbReference type="ARBA" id="ARBA00049360"/>
    </source>
</evidence>
<evidence type="ECO:0000256" key="5">
    <source>
        <dbReference type="ARBA" id="ARBA00022840"/>
    </source>
</evidence>
<dbReference type="GO" id="GO:0005886">
    <property type="term" value="C:plasma membrane"/>
    <property type="evidence" value="ECO:0007669"/>
    <property type="project" value="UniProtKB-SubCell"/>
</dbReference>
<dbReference type="InterPro" id="IPR006068">
    <property type="entry name" value="ATPase_P-typ_cation-transptr_C"/>
</dbReference>
<dbReference type="InterPro" id="IPR050510">
    <property type="entry name" value="Cation_transp_ATPase_P-type"/>
</dbReference>
<gene>
    <name evidence="12" type="ORF">E0H73_13090</name>
</gene>
<keyword evidence="3 10" id="KW-0812">Transmembrane</keyword>
<dbReference type="GO" id="GO:0036376">
    <property type="term" value="P:sodium ion export across plasma membrane"/>
    <property type="evidence" value="ECO:0007669"/>
    <property type="project" value="TreeGrafter"/>
</dbReference>
<feature type="transmembrane region" description="Helical" evidence="10">
    <location>
        <begin position="811"/>
        <end position="830"/>
    </location>
</feature>
<dbReference type="SUPFAM" id="SSF81660">
    <property type="entry name" value="Metal cation-transporting ATPase, ATP-binding domain N"/>
    <property type="match status" value="1"/>
</dbReference>
<dbReference type="OrthoDB" id="9814270at2"/>
<feature type="transmembrane region" description="Helical" evidence="10">
    <location>
        <begin position="77"/>
        <end position="104"/>
    </location>
</feature>
<dbReference type="InterPro" id="IPR018303">
    <property type="entry name" value="ATPase_P-typ_P_site"/>
</dbReference>
<comment type="catalytic activity">
    <reaction evidence="9">
        <text>ATP + H2O = ADP + phosphate + H(+)</text>
        <dbReference type="Rhea" id="RHEA:13065"/>
        <dbReference type="ChEBI" id="CHEBI:15377"/>
        <dbReference type="ChEBI" id="CHEBI:15378"/>
        <dbReference type="ChEBI" id="CHEBI:30616"/>
        <dbReference type="ChEBI" id="CHEBI:43474"/>
        <dbReference type="ChEBI" id="CHEBI:456216"/>
    </reaction>
</comment>
<keyword evidence="6" id="KW-1278">Translocase</keyword>
<protein>
    <submittedName>
        <fullName evidence="12">Cation-translocating P-type ATPase</fullName>
    </submittedName>
</protein>
<feature type="transmembrane region" description="Helical" evidence="10">
    <location>
        <begin position="879"/>
        <end position="900"/>
    </location>
</feature>
<dbReference type="PANTHER" id="PTHR43294:SF20">
    <property type="entry name" value="P-TYPE ATPASE"/>
    <property type="match status" value="1"/>
</dbReference>
<dbReference type="InterPro" id="IPR036412">
    <property type="entry name" value="HAD-like_sf"/>
</dbReference>
<evidence type="ECO:0000256" key="3">
    <source>
        <dbReference type="ARBA" id="ARBA00022692"/>
    </source>
</evidence>
<dbReference type="InterPro" id="IPR001757">
    <property type="entry name" value="P_typ_ATPase"/>
</dbReference>
<dbReference type="GO" id="GO:0030007">
    <property type="term" value="P:intracellular potassium ion homeostasis"/>
    <property type="evidence" value="ECO:0007669"/>
    <property type="project" value="TreeGrafter"/>
</dbReference>
<dbReference type="Proteomes" id="UP000291144">
    <property type="component" value="Unassembled WGS sequence"/>
</dbReference>